<sequence length="103" mass="11587">MTTQDHRRNKVTGKGIRCQTSVLAAGVQSSVPALPPFDLILHQRTDKFFRKLRHSDNPLIRSIGADPGGPARPHRRIRHLLQQPPPVVVELLWAQVIGTQLYN</sequence>
<dbReference type="AlphaFoldDB" id="A0A7R9CXR1"/>
<organism evidence="1">
    <name type="scientific">Timema cristinae</name>
    <name type="common">Walking stick</name>
    <dbReference type="NCBI Taxonomy" id="61476"/>
    <lineage>
        <taxon>Eukaryota</taxon>
        <taxon>Metazoa</taxon>
        <taxon>Ecdysozoa</taxon>
        <taxon>Arthropoda</taxon>
        <taxon>Hexapoda</taxon>
        <taxon>Insecta</taxon>
        <taxon>Pterygota</taxon>
        <taxon>Neoptera</taxon>
        <taxon>Polyneoptera</taxon>
        <taxon>Phasmatodea</taxon>
        <taxon>Timematodea</taxon>
        <taxon>Timematoidea</taxon>
        <taxon>Timematidae</taxon>
        <taxon>Timema</taxon>
    </lineage>
</organism>
<dbReference type="EMBL" id="OC319143">
    <property type="protein sequence ID" value="CAD7404405.1"/>
    <property type="molecule type" value="Genomic_DNA"/>
</dbReference>
<proteinExistence type="predicted"/>
<protein>
    <submittedName>
        <fullName evidence="1">Uncharacterized protein</fullName>
    </submittedName>
</protein>
<reference evidence="1" key="1">
    <citation type="submission" date="2020-11" db="EMBL/GenBank/DDBJ databases">
        <authorList>
            <person name="Tran Van P."/>
        </authorList>
    </citation>
    <scope>NUCLEOTIDE SEQUENCE</scope>
</reference>
<accession>A0A7R9CXR1</accession>
<evidence type="ECO:0000313" key="1">
    <source>
        <dbReference type="EMBL" id="CAD7404405.1"/>
    </source>
</evidence>
<gene>
    <name evidence="1" type="ORF">TCEB3V08_LOCUS7492</name>
</gene>
<name>A0A7R9CXR1_TIMCR</name>